<dbReference type="EMBL" id="MW394391">
    <property type="protein sequence ID" value="QQV92323.1"/>
    <property type="molecule type" value="Genomic_DNA"/>
</dbReference>
<reference evidence="1 2" key="1">
    <citation type="submission" date="2020-12" db="EMBL/GenBank/DDBJ databases">
        <title>Genomic characterization of four novel bacteriophages infecting Klebsiella pneumoniae.</title>
        <authorList>
            <person name="Estrada Bonilla B."/>
            <person name="Costa A.R."/>
            <person name="van Rossum T."/>
            <person name="Hagedoorn S."/>
            <person name="Wallinga H."/>
            <person name="Xiao M."/>
            <person name="Song W."/>
            <person name="Haas P.-J."/>
            <person name="Nobrega F.L."/>
            <person name="Brouns S.J.J."/>
        </authorList>
    </citation>
    <scope>NUCLEOTIDE SEQUENCE [LARGE SCALE GENOMIC DNA]</scope>
</reference>
<sequence>MKGLLEQIFLQKGIDNKKTGFEKKRVSYGSLTTSKPGWKMCRCLPDEGRTVKQMFLSFQPARYRDNPNMNNRFLTLFRNDESLLP</sequence>
<evidence type="ECO:0000313" key="2">
    <source>
        <dbReference type="Proteomes" id="UP000596381"/>
    </source>
</evidence>
<keyword evidence="2" id="KW-1185">Reference proteome</keyword>
<evidence type="ECO:0000313" key="1">
    <source>
        <dbReference type="EMBL" id="QQV92323.1"/>
    </source>
</evidence>
<proteinExistence type="predicted"/>
<gene>
    <name evidence="1" type="ORF">vBKpMFBKp24_044</name>
</gene>
<protein>
    <submittedName>
        <fullName evidence="1">Uncharacterized protein</fullName>
    </submittedName>
</protein>
<accession>A0A7U0J5J8</accession>
<organism evidence="1 2">
    <name type="scientific">Klebsiella phage vB_KpM_FBKp24</name>
    <dbReference type="NCBI Taxonomy" id="2801834"/>
    <lineage>
        <taxon>Viruses</taxon>
        <taxon>Duplodnaviria</taxon>
        <taxon>Heunggongvirae</taxon>
        <taxon>Uroviricota</taxon>
        <taxon>Caudoviricetes</taxon>
        <taxon>Chimalliviridae</taxon>
        <taxon>Maaswegvirus</taxon>
        <taxon>Maaswegvirus Kp24</taxon>
    </lineage>
</organism>
<dbReference type="Proteomes" id="UP000596381">
    <property type="component" value="Segment"/>
</dbReference>
<name>A0A7U0J5J8_9CAUD</name>